<keyword evidence="3" id="KW-1185">Reference proteome</keyword>
<sequence length="105" mass="11305">MSDFDHLDGAQSSRGFKRMPPIPSEYGGDVHVYESSGATAPAIWLTATAPADLNNRDGAQVEAPLHLTADNAWRLAEQLMTLVANHYQGDARPDRRAADLTGESA</sequence>
<accession>A0ABV7P646</accession>
<dbReference type="RefSeq" id="WP_378243190.1">
    <property type="nucleotide sequence ID" value="NZ_JBHRWK010000059.1"/>
</dbReference>
<organism evidence="2 3">
    <name type="scientific">Amycolatopsis speibonae</name>
    <dbReference type="NCBI Taxonomy" id="1450224"/>
    <lineage>
        <taxon>Bacteria</taxon>
        <taxon>Bacillati</taxon>
        <taxon>Actinomycetota</taxon>
        <taxon>Actinomycetes</taxon>
        <taxon>Pseudonocardiales</taxon>
        <taxon>Pseudonocardiaceae</taxon>
        <taxon>Amycolatopsis</taxon>
    </lineage>
</organism>
<evidence type="ECO:0000256" key="1">
    <source>
        <dbReference type="SAM" id="MobiDB-lite"/>
    </source>
</evidence>
<evidence type="ECO:0000313" key="2">
    <source>
        <dbReference type="EMBL" id="MFC3454035.1"/>
    </source>
</evidence>
<protein>
    <submittedName>
        <fullName evidence="2">Uncharacterized protein</fullName>
    </submittedName>
</protein>
<gene>
    <name evidence="2" type="ORF">ACFOSH_31755</name>
</gene>
<evidence type="ECO:0000313" key="3">
    <source>
        <dbReference type="Proteomes" id="UP001595645"/>
    </source>
</evidence>
<dbReference type="EMBL" id="JBHRWK010000059">
    <property type="protein sequence ID" value="MFC3454035.1"/>
    <property type="molecule type" value="Genomic_DNA"/>
</dbReference>
<feature type="region of interest" description="Disordered" evidence="1">
    <location>
        <begin position="1"/>
        <end position="22"/>
    </location>
</feature>
<proteinExistence type="predicted"/>
<comment type="caution">
    <text evidence="2">The sequence shown here is derived from an EMBL/GenBank/DDBJ whole genome shotgun (WGS) entry which is preliminary data.</text>
</comment>
<dbReference type="Proteomes" id="UP001595645">
    <property type="component" value="Unassembled WGS sequence"/>
</dbReference>
<name>A0ABV7P646_9PSEU</name>
<reference evidence="3" key="1">
    <citation type="journal article" date="2019" name="Int. J. Syst. Evol. Microbiol.">
        <title>The Global Catalogue of Microorganisms (GCM) 10K type strain sequencing project: providing services to taxonomists for standard genome sequencing and annotation.</title>
        <authorList>
            <consortium name="The Broad Institute Genomics Platform"/>
            <consortium name="The Broad Institute Genome Sequencing Center for Infectious Disease"/>
            <person name="Wu L."/>
            <person name="Ma J."/>
        </authorList>
    </citation>
    <scope>NUCLEOTIDE SEQUENCE [LARGE SCALE GENOMIC DNA]</scope>
    <source>
        <strain evidence="3">CGMCC 4.7676</strain>
    </source>
</reference>